<dbReference type="EMBL" id="JBHMAX010000022">
    <property type="protein sequence ID" value="MFB9732788.1"/>
    <property type="molecule type" value="Genomic_DNA"/>
</dbReference>
<reference evidence="2 3" key="1">
    <citation type="submission" date="2024-09" db="EMBL/GenBank/DDBJ databases">
        <authorList>
            <person name="Sun Q."/>
            <person name="Mori K."/>
        </authorList>
    </citation>
    <scope>NUCLEOTIDE SEQUENCE [LARGE SCALE GENOMIC DNA]</scope>
    <source>
        <strain evidence="2 3">JCM 12763</strain>
    </source>
</reference>
<comment type="caution">
    <text evidence="2">The sequence shown here is derived from an EMBL/GenBank/DDBJ whole genome shotgun (WGS) entry which is preliminary data.</text>
</comment>
<name>A0ABV5V4Q0_9MICO</name>
<dbReference type="InterPro" id="IPR022742">
    <property type="entry name" value="Hydrolase_4"/>
</dbReference>
<evidence type="ECO:0000313" key="2">
    <source>
        <dbReference type="EMBL" id="MFB9732788.1"/>
    </source>
</evidence>
<protein>
    <submittedName>
        <fullName evidence="2">Alpha/beta hydrolase</fullName>
    </submittedName>
</protein>
<dbReference type="Pfam" id="PF12146">
    <property type="entry name" value="Hydrolase_4"/>
    <property type="match status" value="1"/>
</dbReference>
<evidence type="ECO:0000313" key="3">
    <source>
        <dbReference type="Proteomes" id="UP001589613"/>
    </source>
</evidence>
<dbReference type="GO" id="GO:0016787">
    <property type="term" value="F:hydrolase activity"/>
    <property type="evidence" value="ECO:0007669"/>
    <property type="project" value="UniProtKB-KW"/>
</dbReference>
<dbReference type="Proteomes" id="UP001589613">
    <property type="component" value="Unassembled WGS sequence"/>
</dbReference>
<dbReference type="SUPFAM" id="SSF53474">
    <property type="entry name" value="alpha/beta-Hydrolases"/>
    <property type="match status" value="1"/>
</dbReference>
<dbReference type="RefSeq" id="WP_141338856.1">
    <property type="nucleotide sequence ID" value="NZ_JBHMAX010000022.1"/>
</dbReference>
<keyword evidence="2" id="KW-0378">Hydrolase</keyword>
<organism evidence="2 3">
    <name type="scientific">Ornithinimicrobium kibberense</name>
    <dbReference type="NCBI Taxonomy" id="282060"/>
    <lineage>
        <taxon>Bacteria</taxon>
        <taxon>Bacillati</taxon>
        <taxon>Actinomycetota</taxon>
        <taxon>Actinomycetes</taxon>
        <taxon>Micrococcales</taxon>
        <taxon>Ornithinimicrobiaceae</taxon>
        <taxon>Ornithinimicrobium</taxon>
    </lineage>
</organism>
<gene>
    <name evidence="2" type="ORF">ACFFN0_12115</name>
</gene>
<keyword evidence="3" id="KW-1185">Reference proteome</keyword>
<proteinExistence type="predicted"/>
<accession>A0ABV5V4Q0</accession>
<dbReference type="Gene3D" id="3.40.50.1820">
    <property type="entry name" value="alpha/beta hydrolase"/>
    <property type="match status" value="1"/>
</dbReference>
<feature type="domain" description="Serine aminopeptidase S33" evidence="1">
    <location>
        <begin position="29"/>
        <end position="293"/>
    </location>
</feature>
<dbReference type="PANTHER" id="PTHR11614">
    <property type="entry name" value="PHOSPHOLIPASE-RELATED"/>
    <property type="match status" value="1"/>
</dbReference>
<dbReference type="InterPro" id="IPR029058">
    <property type="entry name" value="AB_hydrolase_fold"/>
</dbReference>
<sequence>MTAPSTATFSLPAPDGTVLHGRSWLPDGPPRAVVQLAHGMVEHLGRYDHLGRRLAAEGYAVLGADHRGHGATGDGPGSLAHLADEAGFALAVDDLLVVTGHAQAEHPGAPVVLLGHSMGSFLARAYAARHGDRLAALVLSGTAGHPGALGRVGLALAELEVRLRGPRVRSRMMEALVLGPNNRPFRPNRTDFDWLSRDTARVDAYVADALCGGHGTAAFYRDLLTGLLWVGEPAVAARVPADLPVLVVSGEVDPVGGAPAVAEVAGLLRAGGVRDVTERVWPDARHEVFNETDRDEVLDDVVGWLDAHLRR</sequence>
<evidence type="ECO:0000259" key="1">
    <source>
        <dbReference type="Pfam" id="PF12146"/>
    </source>
</evidence>
<dbReference type="InterPro" id="IPR051044">
    <property type="entry name" value="MAG_DAG_Lipase"/>
</dbReference>